<proteinExistence type="predicted"/>
<gene>
    <name evidence="1" type="ORF">SAMN05444392_104204</name>
</gene>
<protein>
    <submittedName>
        <fullName evidence="1">Uncharacterized protein</fullName>
    </submittedName>
</protein>
<keyword evidence="2" id="KW-1185">Reference proteome</keyword>
<dbReference type="Proteomes" id="UP000184476">
    <property type="component" value="Unassembled WGS sequence"/>
</dbReference>
<evidence type="ECO:0000313" key="1">
    <source>
        <dbReference type="EMBL" id="SHE89973.1"/>
    </source>
</evidence>
<reference evidence="1 2" key="1">
    <citation type="submission" date="2016-11" db="EMBL/GenBank/DDBJ databases">
        <authorList>
            <person name="Jaros S."/>
            <person name="Januszkiewicz K."/>
            <person name="Wedrychowicz H."/>
        </authorList>
    </citation>
    <scope>NUCLEOTIDE SEQUENCE [LARGE SCALE GENOMIC DNA]</scope>
    <source>
        <strain evidence="1 2">DSM 44666</strain>
    </source>
</reference>
<dbReference type="EMBL" id="FQVL01000004">
    <property type="protein sequence ID" value="SHE89973.1"/>
    <property type="molecule type" value="Genomic_DNA"/>
</dbReference>
<accession>A0A1M4X929</accession>
<organism evidence="1 2">
    <name type="scientific">Seinonella peptonophila</name>
    <dbReference type="NCBI Taxonomy" id="112248"/>
    <lineage>
        <taxon>Bacteria</taxon>
        <taxon>Bacillati</taxon>
        <taxon>Bacillota</taxon>
        <taxon>Bacilli</taxon>
        <taxon>Bacillales</taxon>
        <taxon>Thermoactinomycetaceae</taxon>
        <taxon>Seinonella</taxon>
    </lineage>
</organism>
<dbReference type="AlphaFoldDB" id="A0A1M4X929"/>
<evidence type="ECO:0000313" key="2">
    <source>
        <dbReference type="Proteomes" id="UP000184476"/>
    </source>
</evidence>
<name>A0A1M4X929_9BACL</name>
<sequence>MDGAGLWLYGRTARRLLADTRDGSSLLGRDIVVKEVDVGAAVAVLLILALVVLDPLAGPLIDTDLDVVGVLLIGTTGCSERHGDSDCRTHCDQPCVMTILLPGGLLPLLPLHISPIRVDLAPGPFGLDFT</sequence>